<dbReference type="AlphaFoldDB" id="A0A914XQI7"/>
<keyword evidence="3" id="KW-1185">Reference proteome</keyword>
<accession>A0A914XQI7</accession>
<evidence type="ECO:0000256" key="1">
    <source>
        <dbReference type="SAM" id="MobiDB-lite"/>
    </source>
</evidence>
<organism evidence="3 4">
    <name type="scientific">Plectus sambesii</name>
    <dbReference type="NCBI Taxonomy" id="2011161"/>
    <lineage>
        <taxon>Eukaryota</taxon>
        <taxon>Metazoa</taxon>
        <taxon>Ecdysozoa</taxon>
        <taxon>Nematoda</taxon>
        <taxon>Chromadorea</taxon>
        <taxon>Plectida</taxon>
        <taxon>Plectina</taxon>
        <taxon>Plectoidea</taxon>
        <taxon>Plectidae</taxon>
        <taxon>Plectus</taxon>
    </lineage>
</organism>
<dbReference type="SMART" id="SM01126">
    <property type="entry name" value="DDE_Tnp_IS1595"/>
    <property type="match status" value="1"/>
</dbReference>
<dbReference type="Proteomes" id="UP000887566">
    <property type="component" value="Unplaced"/>
</dbReference>
<dbReference type="PANTHER" id="PTHR47163">
    <property type="entry name" value="DDE_TNP_IS1595 DOMAIN-CONTAINING PROTEIN"/>
    <property type="match status" value="1"/>
</dbReference>
<feature type="compositionally biased region" description="Acidic residues" evidence="1">
    <location>
        <begin position="220"/>
        <end position="243"/>
    </location>
</feature>
<dbReference type="PANTHER" id="PTHR47163:SF2">
    <property type="entry name" value="SI:DKEY-17M8.2"/>
    <property type="match status" value="1"/>
</dbReference>
<sequence length="407" mass="46663">MAEVEAARELSNIRDIVNLFYEGPDAVFQFLSREGLILANMLCDKCIPLDGPVNTEVDAEMKLFRRNSELRWRCKARHERTIRHHSEFFTWEHATTANGRNNSNRLSLEQMMILTWCWCWDNTPESAAQNAGCNIKGALGHYSQCRRVCYAALDDREACAEAGPMGGTGHLVQIDECSIKARKKRGANGLGRLRPGDLQEAHRGTPEEQAALADGTAADLVEEEEEGEEVEGDEEGGEEEGNNEEPSGWVFGLVWWRSLEEKRQRIPQETRFFTVQKRDAETLLNLIRSHVAPGTQIWSDCWRAYMRIDQLPEGYIHLTVNHSEFYVDENTGVNTNAVEASWSRLRHNICRTKRGVGKELSFHLAELWWKSLQHIPVPSRDGRTNRTFRDTRIFMKFLNLISRVYVL</sequence>
<feature type="domain" description="ISXO2-like transposase" evidence="2">
    <location>
        <begin position="164"/>
        <end position="369"/>
    </location>
</feature>
<dbReference type="InterPro" id="IPR024445">
    <property type="entry name" value="Tnp_ISXO2-like"/>
</dbReference>
<reference evidence="4" key="1">
    <citation type="submission" date="2022-11" db="UniProtKB">
        <authorList>
            <consortium name="WormBaseParasite"/>
        </authorList>
    </citation>
    <scope>IDENTIFICATION</scope>
</reference>
<dbReference type="Pfam" id="PF12762">
    <property type="entry name" value="DDE_Tnp_IS1595"/>
    <property type="match status" value="1"/>
</dbReference>
<feature type="region of interest" description="Disordered" evidence="1">
    <location>
        <begin position="187"/>
        <end position="246"/>
    </location>
</feature>
<evidence type="ECO:0000313" key="4">
    <source>
        <dbReference type="WBParaSite" id="PSAMB.scaffold9057size5411.g32070.t1"/>
    </source>
</evidence>
<feature type="compositionally biased region" description="Basic and acidic residues" evidence="1">
    <location>
        <begin position="194"/>
        <end position="206"/>
    </location>
</feature>
<evidence type="ECO:0000313" key="3">
    <source>
        <dbReference type="Proteomes" id="UP000887566"/>
    </source>
</evidence>
<proteinExistence type="predicted"/>
<protein>
    <submittedName>
        <fullName evidence="4">ISXO2-like transposase domain-containing protein</fullName>
    </submittedName>
</protein>
<evidence type="ECO:0000259" key="2">
    <source>
        <dbReference type="SMART" id="SM01126"/>
    </source>
</evidence>
<name>A0A914XQI7_9BILA</name>
<dbReference type="InterPro" id="IPR053164">
    <property type="entry name" value="IS1016-like_transposase"/>
</dbReference>
<dbReference type="WBParaSite" id="PSAMB.scaffold9057size5411.g32070.t1">
    <property type="protein sequence ID" value="PSAMB.scaffold9057size5411.g32070.t1"/>
    <property type="gene ID" value="PSAMB.scaffold9057size5411.g32070"/>
</dbReference>